<evidence type="ECO:0000313" key="2">
    <source>
        <dbReference type="Proteomes" id="UP001732700"/>
    </source>
</evidence>
<evidence type="ECO:0000313" key="1">
    <source>
        <dbReference type="EnsemblPlants" id="AVESA.00010b.r2.5AG0797790.1.CDS"/>
    </source>
</evidence>
<protein>
    <submittedName>
        <fullName evidence="1">Uncharacterized protein</fullName>
    </submittedName>
</protein>
<keyword evidence="2" id="KW-1185">Reference proteome</keyword>
<proteinExistence type="predicted"/>
<name>A0ACD5XI50_AVESA</name>
<dbReference type="Proteomes" id="UP001732700">
    <property type="component" value="Chromosome 5A"/>
</dbReference>
<reference evidence="1" key="1">
    <citation type="submission" date="2021-05" db="EMBL/GenBank/DDBJ databases">
        <authorList>
            <person name="Scholz U."/>
            <person name="Mascher M."/>
            <person name="Fiebig A."/>
        </authorList>
    </citation>
    <scope>NUCLEOTIDE SEQUENCE [LARGE SCALE GENOMIC DNA]</scope>
</reference>
<dbReference type="EnsemblPlants" id="AVESA.00010b.r2.5AG0797790.1">
    <property type="protein sequence ID" value="AVESA.00010b.r2.5AG0797790.1.CDS"/>
    <property type="gene ID" value="AVESA.00010b.r2.5AG0797790"/>
</dbReference>
<sequence>MKKRKEDEQRAYRIEEELVQEMRGDFDMNEDGDCDARTQIAIGRAMKDLELRREVERNGDIASSSHSHTTSRASGVKKPSVGIGKVTFQPKIAHAFDKTKVDRVGQAWARFFHANDIPGRKANCYYFRAALLLSMELGVVQPLPKGSDIDGKYLLANRRELEQYIDECRVDWEQFGVTVMCDSWTGPTSMSVINFMVYCNEKMLFHKSINATGKIQNAAFLYEEIKKVVVDEIGHKVVMQIVTDNGSNYKKACELLIAEYPHIFWQPCAAHTINLMLKDIARFPEVDEVVISAKRICRFFYNTKRLHEKMRNTVGGELIRPNATRFGTVFIFLQSYFDKKDKFREWMVSADWRNSEWRNEPDFDYVENCLTSSKWWTDLKWVLDSVEPLYTMLRYADQQKNGTTSGFQLRMTNAIHMMEAHFGSGTDEFKKYMSKVAPRVSHLYTDALLNAANVLDPEGHYKFKRSQSPDAADKLTRVISQIAESSQEAMMVMKQFLDFRANRGMFSGTMARLAASNMTASSWWLLYGGDVPLLQKYALRIVSQCVSSSGCERNWSTFALIHTTIRNRLCFEKLDDLVTVRYNLRLRI</sequence>
<organism evidence="1 2">
    <name type="scientific">Avena sativa</name>
    <name type="common">Oat</name>
    <dbReference type="NCBI Taxonomy" id="4498"/>
    <lineage>
        <taxon>Eukaryota</taxon>
        <taxon>Viridiplantae</taxon>
        <taxon>Streptophyta</taxon>
        <taxon>Embryophyta</taxon>
        <taxon>Tracheophyta</taxon>
        <taxon>Spermatophyta</taxon>
        <taxon>Magnoliopsida</taxon>
        <taxon>Liliopsida</taxon>
        <taxon>Poales</taxon>
        <taxon>Poaceae</taxon>
        <taxon>BOP clade</taxon>
        <taxon>Pooideae</taxon>
        <taxon>Poodae</taxon>
        <taxon>Poeae</taxon>
        <taxon>Poeae Chloroplast Group 1 (Aveneae type)</taxon>
        <taxon>Aveninae</taxon>
        <taxon>Avena</taxon>
    </lineage>
</organism>
<reference evidence="1" key="2">
    <citation type="submission" date="2025-09" db="UniProtKB">
        <authorList>
            <consortium name="EnsemblPlants"/>
        </authorList>
    </citation>
    <scope>IDENTIFICATION</scope>
</reference>
<accession>A0ACD5XI50</accession>